<dbReference type="PANTHER" id="PTHR30160:SF1">
    <property type="entry name" value="LIPOPOLYSACCHARIDE 1,2-N-ACETYLGLUCOSAMINETRANSFERASE-RELATED"/>
    <property type="match status" value="1"/>
</dbReference>
<name>A0A7W3N261_9ACTN</name>
<keyword evidence="1" id="KW-0328">Glycosyltransferase</keyword>
<dbReference type="PANTHER" id="PTHR30160">
    <property type="entry name" value="TETRAACYLDISACCHARIDE 4'-KINASE-RELATED"/>
    <property type="match status" value="1"/>
</dbReference>
<dbReference type="Gene3D" id="3.40.50.2000">
    <property type="entry name" value="Glycogen Phosphorylase B"/>
    <property type="match status" value="2"/>
</dbReference>
<evidence type="ECO:0000313" key="3">
    <source>
        <dbReference type="EMBL" id="MBA9006108.1"/>
    </source>
</evidence>
<evidence type="ECO:0000256" key="1">
    <source>
        <dbReference type="ARBA" id="ARBA00022676"/>
    </source>
</evidence>
<keyword evidence="2 3" id="KW-0808">Transferase</keyword>
<dbReference type="AlphaFoldDB" id="A0A7W3N261"/>
<gene>
    <name evidence="3" type="ORF">HNR21_004990</name>
</gene>
<reference evidence="3 4" key="1">
    <citation type="submission" date="2020-08" db="EMBL/GenBank/DDBJ databases">
        <title>Sequencing the genomes of 1000 actinobacteria strains.</title>
        <authorList>
            <person name="Klenk H.-P."/>
        </authorList>
    </citation>
    <scope>NUCLEOTIDE SEQUENCE [LARGE SCALE GENOMIC DNA]</scope>
    <source>
        <strain evidence="3 4">DSM 45823</strain>
    </source>
</reference>
<evidence type="ECO:0000256" key="2">
    <source>
        <dbReference type="ARBA" id="ARBA00022679"/>
    </source>
</evidence>
<dbReference type="RefSeq" id="WP_182707120.1">
    <property type="nucleotide sequence ID" value="NZ_JACJII010000001.1"/>
</dbReference>
<accession>A0A7W3N261</accession>
<comment type="caution">
    <text evidence="3">The sequence shown here is derived from an EMBL/GenBank/DDBJ whole genome shotgun (WGS) entry which is preliminary data.</text>
</comment>
<dbReference type="InterPro" id="IPR002201">
    <property type="entry name" value="Glyco_trans_9"/>
</dbReference>
<dbReference type="InterPro" id="IPR051199">
    <property type="entry name" value="LPS_LOS_Heptosyltrfase"/>
</dbReference>
<sequence length="322" mass="34109">MVNRENLVNRPAVLMLRALGLGDFLTGVPAYRALRAAHPEHETVLAAPSALAPLARLCGAIDRLLPTGELAPIEWAGPPPDVGVDLHGNGPASHELVAATGARTLMVYASEAAPHEKGPWWDDDEHEVSRWCRLLEWWDIPADPRDLLLDPPDVPAPAEGAVVVHPGAAGGSRRWPADRYAAVARALTDMGERVVVTGSGRERPLAHEVAERAGLSADAVLAGRTGLAELAALVSRARLVVSNDTGMAHLGFAYARPSVTLYGPVSPALWGPPPGEPQHAVLWHGAGGRPGDAWGAVPDPRLLRITVEEVVDAARRVLPQPT</sequence>
<keyword evidence="4" id="KW-1185">Reference proteome</keyword>
<dbReference type="SUPFAM" id="SSF53756">
    <property type="entry name" value="UDP-Glycosyltransferase/glycogen phosphorylase"/>
    <property type="match status" value="1"/>
</dbReference>
<dbReference type="GO" id="GO:0009244">
    <property type="term" value="P:lipopolysaccharide core region biosynthetic process"/>
    <property type="evidence" value="ECO:0007669"/>
    <property type="project" value="TreeGrafter"/>
</dbReference>
<dbReference type="Pfam" id="PF01075">
    <property type="entry name" value="Glyco_transf_9"/>
    <property type="match status" value="1"/>
</dbReference>
<dbReference type="GO" id="GO:0008713">
    <property type="term" value="F:ADP-heptose-lipopolysaccharide heptosyltransferase activity"/>
    <property type="evidence" value="ECO:0007669"/>
    <property type="project" value="TreeGrafter"/>
</dbReference>
<dbReference type="EMBL" id="JACJII010000001">
    <property type="protein sequence ID" value="MBA9006108.1"/>
    <property type="molecule type" value="Genomic_DNA"/>
</dbReference>
<organism evidence="3 4">
    <name type="scientific">Thermomonospora cellulosilytica</name>
    <dbReference type="NCBI Taxonomy" id="1411118"/>
    <lineage>
        <taxon>Bacteria</taxon>
        <taxon>Bacillati</taxon>
        <taxon>Actinomycetota</taxon>
        <taxon>Actinomycetes</taxon>
        <taxon>Streptosporangiales</taxon>
        <taxon>Thermomonosporaceae</taxon>
        <taxon>Thermomonospora</taxon>
    </lineage>
</organism>
<proteinExistence type="predicted"/>
<dbReference type="GO" id="GO:0005829">
    <property type="term" value="C:cytosol"/>
    <property type="evidence" value="ECO:0007669"/>
    <property type="project" value="TreeGrafter"/>
</dbReference>
<dbReference type="CDD" id="cd03789">
    <property type="entry name" value="GT9_LPS_heptosyltransferase"/>
    <property type="match status" value="1"/>
</dbReference>
<protein>
    <submittedName>
        <fullName evidence="3">ADP-heptose:LPS heptosyltransferase</fullName>
    </submittedName>
</protein>
<dbReference type="Proteomes" id="UP000539313">
    <property type="component" value="Unassembled WGS sequence"/>
</dbReference>
<evidence type="ECO:0000313" key="4">
    <source>
        <dbReference type="Proteomes" id="UP000539313"/>
    </source>
</evidence>